<evidence type="ECO:0000256" key="3">
    <source>
        <dbReference type="ARBA" id="ARBA00004931"/>
    </source>
</evidence>
<comment type="catalytic activity">
    <reaction evidence="13">
        <text>L-isoleucine + 2-oxoglutarate = (S)-3-methyl-2-oxopentanoate + L-glutamate</text>
        <dbReference type="Rhea" id="RHEA:24801"/>
        <dbReference type="ChEBI" id="CHEBI:16810"/>
        <dbReference type="ChEBI" id="CHEBI:29985"/>
        <dbReference type="ChEBI" id="CHEBI:35146"/>
        <dbReference type="ChEBI" id="CHEBI:58045"/>
        <dbReference type="EC" id="2.6.1.42"/>
    </reaction>
</comment>
<dbReference type="InterPro" id="IPR043132">
    <property type="entry name" value="BCAT-like_C"/>
</dbReference>
<dbReference type="InterPro" id="IPR001544">
    <property type="entry name" value="Aminotrans_IV"/>
</dbReference>
<keyword evidence="8" id="KW-0028">Amino-acid biosynthesis</keyword>
<sequence>MTETQHTPTELERLGEEPLPSADELAGRFPLTQNPNPTPQADYEKAMEELNFGTVFTDHMAHMRWTPETGWGQREVIPFGPLDLSPAAAVLHYGQSAFEGIKAYRHSDGSIWTFRPGFNAARMNHSNWRLAMPQMDREDFVAALVNYVRADEKWVPGAEGSSLYLRPFTFASEPFLGVRSAHQVDFYVIGSPVGPYFKSGTQAGVSIWVEKHYHRAGPGGTGSAKAGGNYAASLLPQNLAAERGFKQVCYLDTYEHKYLEELGGMNMFVVMADGSVRTPKLTGVILEGGTRSAICRLLRSRGVPVAEESIALADLVEGIKNGSVAEIFACGTAAVVTPIARLASDDFDVELPAGPVTHQIWKDITDIQMGRAEDPFGWMYRLA</sequence>
<dbReference type="NCBIfam" id="NF009897">
    <property type="entry name" value="PRK13357.1"/>
    <property type="match status" value="1"/>
</dbReference>
<evidence type="ECO:0000256" key="14">
    <source>
        <dbReference type="ARBA" id="ARBA00049229"/>
    </source>
</evidence>
<evidence type="ECO:0000313" key="17">
    <source>
        <dbReference type="EMBL" id="VYS95673.1"/>
    </source>
</evidence>
<protein>
    <recommendedName>
        <fullName evidence="6">branched-chain-amino-acid transaminase</fullName>
        <ecNumber evidence="6">2.6.1.42</ecNumber>
    </recommendedName>
</protein>
<comment type="similarity">
    <text evidence="5">Belongs to the class-IV pyridoxal-phosphate-dependent aminotransferase family.</text>
</comment>
<evidence type="ECO:0000256" key="5">
    <source>
        <dbReference type="ARBA" id="ARBA00009320"/>
    </source>
</evidence>
<feature type="modified residue" description="N6-(pyridoxal phosphate)lysine" evidence="15">
    <location>
        <position position="225"/>
    </location>
</feature>
<evidence type="ECO:0000256" key="11">
    <source>
        <dbReference type="ARBA" id="ARBA00023304"/>
    </source>
</evidence>
<dbReference type="Pfam" id="PF01063">
    <property type="entry name" value="Aminotran_4"/>
    <property type="match status" value="1"/>
</dbReference>
<keyword evidence="7 17" id="KW-0032">Aminotransferase</keyword>
<dbReference type="Gene3D" id="3.20.10.10">
    <property type="entry name" value="D-amino Acid Aminotransferase, subunit A, domain 2"/>
    <property type="match status" value="1"/>
</dbReference>
<dbReference type="EC" id="2.6.1.42" evidence="6"/>
<evidence type="ECO:0000256" key="1">
    <source>
        <dbReference type="ARBA" id="ARBA00001933"/>
    </source>
</evidence>
<dbReference type="NCBIfam" id="TIGR01123">
    <property type="entry name" value="ilvE_II"/>
    <property type="match status" value="1"/>
</dbReference>
<proteinExistence type="inferred from homology"/>
<dbReference type="CDD" id="cd01557">
    <property type="entry name" value="BCAT_beta_family"/>
    <property type="match status" value="1"/>
</dbReference>
<comment type="pathway">
    <text evidence="2">Amino-acid biosynthesis; L-isoleucine biosynthesis; L-isoleucine from 2-oxobutanoate: step 4/4.</text>
</comment>
<dbReference type="PIRSF" id="PIRSF006468">
    <property type="entry name" value="BCAT1"/>
    <property type="match status" value="1"/>
</dbReference>
<dbReference type="SUPFAM" id="SSF56752">
    <property type="entry name" value="D-aminoacid aminotransferase-like PLP-dependent enzymes"/>
    <property type="match status" value="1"/>
</dbReference>
<evidence type="ECO:0000256" key="6">
    <source>
        <dbReference type="ARBA" id="ARBA00013053"/>
    </source>
</evidence>
<comment type="pathway">
    <text evidence="4">Amino-acid biosynthesis; L-leucine biosynthesis; L-leucine from 3-methyl-2-oxobutanoate: step 4/4.</text>
</comment>
<gene>
    <name evidence="17" type="primary">ilvK</name>
    <name evidence="17" type="ORF">AOLFYP35_00980</name>
</gene>
<evidence type="ECO:0000256" key="8">
    <source>
        <dbReference type="ARBA" id="ARBA00022605"/>
    </source>
</evidence>
<evidence type="ECO:0000256" key="7">
    <source>
        <dbReference type="ARBA" id="ARBA00022576"/>
    </source>
</evidence>
<dbReference type="UniPathway" id="UPA00049">
    <property type="reaction ID" value="UER00062"/>
</dbReference>
<dbReference type="UniPathway" id="UPA00048">
    <property type="reaction ID" value="UER00073"/>
</dbReference>
<dbReference type="PANTHER" id="PTHR11825:SF44">
    <property type="entry name" value="BRANCHED-CHAIN-AMINO-ACID AMINOTRANSFERASE"/>
    <property type="match status" value="1"/>
</dbReference>
<dbReference type="InterPro" id="IPR033939">
    <property type="entry name" value="BCAT_family"/>
</dbReference>
<dbReference type="PANTHER" id="PTHR11825">
    <property type="entry name" value="SUBGROUP IIII AMINOTRANSFERASE"/>
    <property type="match status" value="1"/>
</dbReference>
<dbReference type="EMBL" id="CACRSM010000002">
    <property type="protein sequence ID" value="VYS95673.1"/>
    <property type="molecule type" value="Genomic_DNA"/>
</dbReference>
<evidence type="ECO:0000256" key="16">
    <source>
        <dbReference type="SAM" id="MobiDB-lite"/>
    </source>
</evidence>
<name>A0A6N2SPQ3_9ACTO</name>
<dbReference type="GO" id="GO:0009099">
    <property type="term" value="P:L-valine biosynthetic process"/>
    <property type="evidence" value="ECO:0007669"/>
    <property type="project" value="UniProtKB-UniPathway"/>
</dbReference>
<comment type="catalytic activity">
    <reaction evidence="14">
        <text>L-leucine + 2-oxoglutarate = 4-methyl-2-oxopentanoate + L-glutamate</text>
        <dbReference type="Rhea" id="RHEA:18321"/>
        <dbReference type="ChEBI" id="CHEBI:16810"/>
        <dbReference type="ChEBI" id="CHEBI:17865"/>
        <dbReference type="ChEBI" id="CHEBI:29985"/>
        <dbReference type="ChEBI" id="CHEBI:57427"/>
        <dbReference type="EC" id="2.6.1.42"/>
    </reaction>
</comment>
<dbReference type="InterPro" id="IPR036038">
    <property type="entry name" value="Aminotransferase-like"/>
</dbReference>
<dbReference type="GO" id="GO:0004084">
    <property type="term" value="F:branched-chain-amino-acid transaminase activity"/>
    <property type="evidence" value="ECO:0007669"/>
    <property type="project" value="UniProtKB-EC"/>
</dbReference>
<accession>A0A6N2SPQ3</accession>
<evidence type="ECO:0000256" key="10">
    <source>
        <dbReference type="ARBA" id="ARBA00022898"/>
    </source>
</evidence>
<dbReference type="GO" id="GO:0009097">
    <property type="term" value="P:isoleucine biosynthetic process"/>
    <property type="evidence" value="ECO:0007669"/>
    <property type="project" value="UniProtKB-UniPathway"/>
</dbReference>
<organism evidence="17">
    <name type="scientific">Schaalia odontolytica</name>
    <dbReference type="NCBI Taxonomy" id="1660"/>
    <lineage>
        <taxon>Bacteria</taxon>
        <taxon>Bacillati</taxon>
        <taxon>Actinomycetota</taxon>
        <taxon>Actinomycetes</taxon>
        <taxon>Actinomycetales</taxon>
        <taxon>Actinomycetaceae</taxon>
        <taxon>Schaalia</taxon>
    </lineage>
</organism>
<dbReference type="GO" id="GO:0009098">
    <property type="term" value="P:L-leucine biosynthetic process"/>
    <property type="evidence" value="ECO:0007669"/>
    <property type="project" value="UniProtKB-UniPathway"/>
</dbReference>
<evidence type="ECO:0000256" key="15">
    <source>
        <dbReference type="PIRSR" id="PIRSR006468-1"/>
    </source>
</evidence>
<keyword evidence="9 17" id="KW-0808">Transferase</keyword>
<evidence type="ECO:0000256" key="4">
    <source>
        <dbReference type="ARBA" id="ARBA00005072"/>
    </source>
</evidence>
<comment type="catalytic activity">
    <reaction evidence="12">
        <text>L-valine + 2-oxoglutarate = 3-methyl-2-oxobutanoate + L-glutamate</text>
        <dbReference type="Rhea" id="RHEA:24813"/>
        <dbReference type="ChEBI" id="CHEBI:11851"/>
        <dbReference type="ChEBI" id="CHEBI:16810"/>
        <dbReference type="ChEBI" id="CHEBI:29985"/>
        <dbReference type="ChEBI" id="CHEBI:57762"/>
        <dbReference type="EC" id="2.6.1.42"/>
    </reaction>
</comment>
<dbReference type="Gene3D" id="3.30.470.10">
    <property type="match status" value="1"/>
</dbReference>
<evidence type="ECO:0000256" key="12">
    <source>
        <dbReference type="ARBA" id="ARBA00048212"/>
    </source>
</evidence>
<dbReference type="UniPathway" id="UPA00047">
    <property type="reaction ID" value="UER00058"/>
</dbReference>
<comment type="pathway">
    <text evidence="3">Amino-acid biosynthesis; L-valine biosynthesis; L-valine from pyruvate: step 4/4.</text>
</comment>
<evidence type="ECO:0000256" key="13">
    <source>
        <dbReference type="ARBA" id="ARBA00048798"/>
    </source>
</evidence>
<comment type="cofactor">
    <cofactor evidence="1">
        <name>pyridoxal 5'-phosphate</name>
        <dbReference type="ChEBI" id="CHEBI:597326"/>
    </cofactor>
</comment>
<dbReference type="InterPro" id="IPR005786">
    <property type="entry name" value="B_amino_transII"/>
</dbReference>
<evidence type="ECO:0000256" key="2">
    <source>
        <dbReference type="ARBA" id="ARBA00004824"/>
    </source>
</evidence>
<keyword evidence="10" id="KW-0663">Pyridoxal phosphate</keyword>
<keyword evidence="11" id="KW-0100">Branched-chain amino acid biosynthesis</keyword>
<dbReference type="InterPro" id="IPR043131">
    <property type="entry name" value="BCAT-like_N"/>
</dbReference>
<evidence type="ECO:0000256" key="9">
    <source>
        <dbReference type="ARBA" id="ARBA00022679"/>
    </source>
</evidence>
<feature type="region of interest" description="Disordered" evidence="16">
    <location>
        <begin position="1"/>
        <end position="39"/>
    </location>
</feature>
<dbReference type="AlphaFoldDB" id="A0A6N2SPQ3"/>
<reference evidence="17" key="1">
    <citation type="submission" date="2019-11" db="EMBL/GenBank/DDBJ databases">
        <authorList>
            <person name="Feng L."/>
        </authorList>
    </citation>
    <scope>NUCLEOTIDE SEQUENCE</scope>
    <source>
        <strain evidence="17">AodontolyticusLFYP35</strain>
    </source>
</reference>